<evidence type="ECO:0000313" key="2">
    <source>
        <dbReference type="EMBL" id="RDH24086.1"/>
    </source>
</evidence>
<evidence type="ECO:0000313" key="3">
    <source>
        <dbReference type="Proteomes" id="UP000253845"/>
    </source>
</evidence>
<proteinExistence type="predicted"/>
<feature type="region of interest" description="Disordered" evidence="1">
    <location>
        <begin position="124"/>
        <end position="209"/>
    </location>
</feature>
<dbReference type="EMBL" id="KZ851903">
    <property type="protein sequence ID" value="RDH24086.1"/>
    <property type="molecule type" value="Genomic_DNA"/>
</dbReference>
<dbReference type="PANTHER" id="PTHR39609">
    <property type="entry name" value="RFEG-RELATED"/>
    <property type="match status" value="1"/>
</dbReference>
<name>A0A370CBY5_ASPNG</name>
<evidence type="ECO:0000256" key="1">
    <source>
        <dbReference type="SAM" id="MobiDB-lite"/>
    </source>
</evidence>
<dbReference type="VEuPathDB" id="FungiDB:M747DRAFT_230574"/>
<protein>
    <recommendedName>
        <fullName evidence="4">Transcription factor RfeG</fullName>
    </recommendedName>
</protein>
<dbReference type="PANTHER" id="PTHR39609:SF1">
    <property type="entry name" value="RFEG"/>
    <property type="match status" value="1"/>
</dbReference>
<sequence length="292" mass="32293">MTGRLGYEGRPERQNEYFIPGDGISREVIQADICRYLGNDALGRQGYFIRAYRNLTSAKKEENVRLTNGRVLQEMIADLKKDSARWEADVIRRADQGYPRGSYQQELNYSQAPSMPTASYQVSAVHEGRQQGGPSPPPAYSAPPPTQPFVVDPYAQSYQATQSPPYPPASTYTGPNHSPYGSAPNPYPSGQIPYTTSSQPPVTAEMHPSSYTYGPGYVYENGRSNAPRYPGPGYETEQDYSPVTTGIPYPTTTAPDPRIGMDPRYTPEASYPPADRNRPQPARGGEAPRRTR</sequence>
<feature type="region of interest" description="Disordered" evidence="1">
    <location>
        <begin position="222"/>
        <end position="292"/>
    </location>
</feature>
<reference evidence="2 3" key="1">
    <citation type="submission" date="2018-07" db="EMBL/GenBank/DDBJ databases">
        <title>Section-level genome sequencing of Aspergillus section Nigri to investigate inter- and intra-species variation.</title>
        <authorList>
            <consortium name="DOE Joint Genome Institute"/>
            <person name="Vesth T.C."/>
            <person name="Nybo J.L."/>
            <person name="Theobald S."/>
            <person name="Frisvad J.C."/>
            <person name="Larsen T.O."/>
            <person name="Nielsen K.F."/>
            <person name="Hoof J.B."/>
            <person name="Brandl J."/>
            <person name="Salamov A."/>
            <person name="Riley R."/>
            <person name="Gladden J.M."/>
            <person name="Phatale P."/>
            <person name="Nielsen M.T."/>
            <person name="Lyhne E.K."/>
            <person name="Kogle M.E."/>
            <person name="Strasser K."/>
            <person name="McDonnell E."/>
            <person name="Barry K."/>
            <person name="Clum A."/>
            <person name="Chen C."/>
            <person name="Nolan M."/>
            <person name="Sandor L."/>
            <person name="Kuo A."/>
            <person name="Lipzen A."/>
            <person name="Hainaut M."/>
            <person name="Drula E."/>
            <person name="Tsang A."/>
            <person name="Magnuson J.K."/>
            <person name="Henrissat B."/>
            <person name="Wiebenga A."/>
            <person name="Simmons B.A."/>
            <person name="Makela M.R."/>
            <person name="De vries R.P."/>
            <person name="Grigoriev I.V."/>
            <person name="Mortensen U.H."/>
            <person name="Baker S.E."/>
            <person name="Andersen M.R."/>
        </authorList>
    </citation>
    <scope>NUCLEOTIDE SEQUENCE [LARGE SCALE GENOMIC DNA]</scope>
    <source>
        <strain evidence="2 3">ATCC 13496</strain>
    </source>
</reference>
<feature type="compositionally biased region" description="Polar residues" evidence="1">
    <location>
        <begin position="239"/>
        <end position="254"/>
    </location>
</feature>
<feature type="compositionally biased region" description="Pro residues" evidence="1">
    <location>
        <begin position="134"/>
        <end position="147"/>
    </location>
</feature>
<feature type="compositionally biased region" description="Polar residues" evidence="1">
    <location>
        <begin position="192"/>
        <end position="201"/>
    </location>
</feature>
<dbReference type="AlphaFoldDB" id="A0A370CBY5"/>
<evidence type="ECO:0008006" key="4">
    <source>
        <dbReference type="Google" id="ProtNLM"/>
    </source>
</evidence>
<dbReference type="Proteomes" id="UP000253845">
    <property type="component" value="Unassembled WGS sequence"/>
</dbReference>
<accession>A0A370CBY5</accession>
<organism evidence="2 3">
    <name type="scientific">Aspergillus niger ATCC 13496</name>
    <dbReference type="NCBI Taxonomy" id="1353008"/>
    <lineage>
        <taxon>Eukaryota</taxon>
        <taxon>Fungi</taxon>
        <taxon>Dikarya</taxon>
        <taxon>Ascomycota</taxon>
        <taxon>Pezizomycotina</taxon>
        <taxon>Eurotiomycetes</taxon>
        <taxon>Eurotiomycetidae</taxon>
        <taxon>Eurotiales</taxon>
        <taxon>Aspergillaceae</taxon>
        <taxon>Aspergillus</taxon>
        <taxon>Aspergillus subgen. Circumdati</taxon>
    </lineage>
</organism>
<gene>
    <name evidence="2" type="ORF">M747DRAFT_230574</name>
</gene>